<evidence type="ECO:0000256" key="7">
    <source>
        <dbReference type="SAM" id="SignalP"/>
    </source>
</evidence>
<evidence type="ECO:0000256" key="6">
    <source>
        <dbReference type="SAM" id="MobiDB-lite"/>
    </source>
</evidence>
<feature type="compositionally biased region" description="Polar residues" evidence="6">
    <location>
        <begin position="167"/>
        <end position="178"/>
    </location>
</feature>
<dbReference type="GO" id="GO:0001887">
    <property type="term" value="P:selenium compound metabolic process"/>
    <property type="evidence" value="ECO:0007669"/>
    <property type="project" value="TreeGrafter"/>
</dbReference>
<evidence type="ECO:0000259" key="8">
    <source>
        <dbReference type="Pfam" id="PF04592"/>
    </source>
</evidence>
<dbReference type="PANTHER" id="PTHR10105">
    <property type="entry name" value="SELENOPROTEIN P"/>
    <property type="match status" value="1"/>
</dbReference>
<feature type="non-terminal residue" evidence="9">
    <location>
        <position position="178"/>
    </location>
</feature>
<name>W2T5A9_NECAM</name>
<dbReference type="GO" id="GO:0008430">
    <property type="term" value="F:selenium binding"/>
    <property type="evidence" value="ECO:0007669"/>
    <property type="project" value="InterPro"/>
</dbReference>
<reference evidence="10" key="1">
    <citation type="journal article" date="2014" name="Nat. Genet.">
        <title>Genome of the human hookworm Necator americanus.</title>
        <authorList>
            <person name="Tang Y.T."/>
            <person name="Gao X."/>
            <person name="Rosa B.A."/>
            <person name="Abubucker S."/>
            <person name="Hallsworth-Pepin K."/>
            <person name="Martin J."/>
            <person name="Tyagi R."/>
            <person name="Heizer E."/>
            <person name="Zhang X."/>
            <person name="Bhonagiri-Palsikar V."/>
            <person name="Minx P."/>
            <person name="Warren W.C."/>
            <person name="Wang Q."/>
            <person name="Zhan B."/>
            <person name="Hotez P.J."/>
            <person name="Sternberg P.W."/>
            <person name="Dougall A."/>
            <person name="Gaze S.T."/>
            <person name="Mulvenna J."/>
            <person name="Sotillo J."/>
            <person name="Ranganathan S."/>
            <person name="Rabelo E.M."/>
            <person name="Wilson R.K."/>
            <person name="Felgner P.L."/>
            <person name="Bethony J."/>
            <person name="Hawdon J.M."/>
            <person name="Gasser R.B."/>
            <person name="Loukas A."/>
            <person name="Mitreva M."/>
        </authorList>
    </citation>
    <scope>NUCLEOTIDE SEQUENCE [LARGE SCALE GENOMIC DNA]</scope>
</reference>
<evidence type="ECO:0000256" key="4">
    <source>
        <dbReference type="ARBA" id="ARBA00022933"/>
    </source>
</evidence>
<comment type="subcellular location">
    <subcellularLocation>
        <location evidence="1">Secreted</location>
    </subcellularLocation>
</comment>
<protein>
    <recommendedName>
        <fullName evidence="8">Selenoprotein P N-terminal domain-containing protein</fullName>
    </recommendedName>
</protein>
<evidence type="ECO:0000256" key="1">
    <source>
        <dbReference type="ARBA" id="ARBA00004613"/>
    </source>
</evidence>
<dbReference type="Pfam" id="PF04592">
    <property type="entry name" value="SelP_N"/>
    <property type="match status" value="1"/>
</dbReference>
<dbReference type="PANTHER" id="PTHR10105:SF2">
    <property type="entry name" value="AGAP003297-PA"/>
    <property type="match status" value="1"/>
</dbReference>
<dbReference type="SUPFAM" id="SSF52833">
    <property type="entry name" value="Thioredoxin-like"/>
    <property type="match status" value="1"/>
</dbReference>
<keyword evidence="5" id="KW-0325">Glycoprotein</keyword>
<proteinExistence type="predicted"/>
<feature type="region of interest" description="Disordered" evidence="6">
    <location>
        <begin position="156"/>
        <end position="178"/>
    </location>
</feature>
<feature type="chain" id="PRO_5004824837" description="Selenoprotein P N-terminal domain-containing protein" evidence="7">
    <location>
        <begin position="18"/>
        <end position="178"/>
    </location>
</feature>
<evidence type="ECO:0000313" key="9">
    <source>
        <dbReference type="EMBL" id="ETN76361.1"/>
    </source>
</evidence>
<evidence type="ECO:0000256" key="2">
    <source>
        <dbReference type="ARBA" id="ARBA00022525"/>
    </source>
</evidence>
<dbReference type="InterPro" id="IPR007671">
    <property type="entry name" value="Selenoprotein-P_N"/>
</dbReference>
<gene>
    <name evidence="9" type="ORF">NECAME_11743</name>
</gene>
<feature type="domain" description="Selenoprotein P N-terminal" evidence="8">
    <location>
        <begin position="29"/>
        <end position="168"/>
    </location>
</feature>
<keyword evidence="10" id="KW-1185">Reference proteome</keyword>
<dbReference type="Proteomes" id="UP000053676">
    <property type="component" value="Unassembled WGS sequence"/>
</dbReference>
<organism evidence="9 10">
    <name type="scientific">Necator americanus</name>
    <name type="common">Human hookworm</name>
    <dbReference type="NCBI Taxonomy" id="51031"/>
    <lineage>
        <taxon>Eukaryota</taxon>
        <taxon>Metazoa</taxon>
        <taxon>Ecdysozoa</taxon>
        <taxon>Nematoda</taxon>
        <taxon>Chromadorea</taxon>
        <taxon>Rhabditida</taxon>
        <taxon>Rhabditina</taxon>
        <taxon>Rhabditomorpha</taxon>
        <taxon>Strongyloidea</taxon>
        <taxon>Ancylostomatidae</taxon>
        <taxon>Bunostominae</taxon>
        <taxon>Necator</taxon>
    </lineage>
</organism>
<keyword evidence="2" id="KW-0964">Secreted</keyword>
<evidence type="ECO:0000313" key="10">
    <source>
        <dbReference type="Proteomes" id="UP000053676"/>
    </source>
</evidence>
<dbReference type="InterPro" id="IPR037941">
    <property type="entry name" value="SeP"/>
</dbReference>
<feature type="signal peptide" evidence="7">
    <location>
        <begin position="1"/>
        <end position="17"/>
    </location>
</feature>
<dbReference type="STRING" id="51031.W2T5A9"/>
<dbReference type="AlphaFoldDB" id="W2T5A9"/>
<evidence type="ECO:0000256" key="3">
    <source>
        <dbReference type="ARBA" id="ARBA00022729"/>
    </source>
</evidence>
<evidence type="ECO:0000256" key="5">
    <source>
        <dbReference type="ARBA" id="ARBA00023180"/>
    </source>
</evidence>
<dbReference type="KEGG" id="nai:NECAME_11743"/>
<dbReference type="EMBL" id="KI660233">
    <property type="protein sequence ID" value="ETN76361.1"/>
    <property type="molecule type" value="Genomic_DNA"/>
</dbReference>
<keyword evidence="3 7" id="KW-0732">Signal</keyword>
<dbReference type="GO" id="GO:0005576">
    <property type="term" value="C:extracellular region"/>
    <property type="evidence" value="ECO:0007669"/>
    <property type="project" value="UniProtKB-SubCell"/>
</dbReference>
<accession>W2T5A9</accession>
<dbReference type="InterPro" id="IPR036249">
    <property type="entry name" value="Thioredoxin-like_sf"/>
</dbReference>
<dbReference type="OMA" id="VAPYDAN"/>
<dbReference type="OrthoDB" id="6134775at2759"/>
<keyword evidence="4" id="KW-0712">Selenocysteine</keyword>
<sequence>MRFCALLLCYLATLAGGLKHSLCTTSVLHVRGRDIVQASRGSVLLVVFMPLQCASCHRQLKRLSYMASTLGDIRVVVLAPSYEAPVTISRIQNEFPRLIIDRDIDKVWRAYEASNHDQIVFDRCNRVAHVLSHPRSDMTSYRDTLDAIDSARDHAPCGPCQHDVNRNDLNTGSRKTAK</sequence>